<accession>A0A645CB06</accession>
<dbReference type="Pfam" id="PF00271">
    <property type="entry name" value="Helicase_C"/>
    <property type="match status" value="1"/>
</dbReference>
<dbReference type="EC" id="3.6.4.12" evidence="2"/>
<dbReference type="Gene3D" id="3.40.50.300">
    <property type="entry name" value="P-loop containing nucleotide triphosphate hydrolases"/>
    <property type="match status" value="1"/>
</dbReference>
<keyword evidence="2" id="KW-0378">Hydrolase</keyword>
<proteinExistence type="predicted"/>
<evidence type="ECO:0000313" key="2">
    <source>
        <dbReference type="EMBL" id="MPM74105.1"/>
    </source>
</evidence>
<dbReference type="AlphaFoldDB" id="A0A645CB06"/>
<evidence type="ECO:0000259" key="1">
    <source>
        <dbReference type="PROSITE" id="PS51194"/>
    </source>
</evidence>
<sequence length="109" mass="12452">MSLRLAKLLHVPAFNSKTPDKDQLIDQFRQGKWPFLVCTTVLERGITISNIDVCIFNGEHVVFDVASLVQIMGRIGRDINYPTGEGLIICHHRERKIDECLQTIRMMNA</sequence>
<dbReference type="InterPro" id="IPR001650">
    <property type="entry name" value="Helicase_C-like"/>
</dbReference>
<dbReference type="GO" id="GO:0016787">
    <property type="term" value="F:hydrolase activity"/>
    <property type="evidence" value="ECO:0007669"/>
    <property type="project" value="UniProtKB-KW"/>
</dbReference>
<organism evidence="2">
    <name type="scientific">bioreactor metagenome</name>
    <dbReference type="NCBI Taxonomy" id="1076179"/>
    <lineage>
        <taxon>unclassified sequences</taxon>
        <taxon>metagenomes</taxon>
        <taxon>ecological metagenomes</taxon>
    </lineage>
</organism>
<dbReference type="SUPFAM" id="SSF52540">
    <property type="entry name" value="P-loop containing nucleoside triphosphate hydrolases"/>
    <property type="match status" value="1"/>
</dbReference>
<dbReference type="GO" id="GO:0003678">
    <property type="term" value="F:DNA helicase activity"/>
    <property type="evidence" value="ECO:0007669"/>
    <property type="project" value="UniProtKB-EC"/>
</dbReference>
<protein>
    <submittedName>
        <fullName evidence="2">ComF operon protein 1</fullName>
        <ecNumber evidence="2">3.6.4.12</ecNumber>
    </submittedName>
</protein>
<reference evidence="2" key="1">
    <citation type="submission" date="2019-08" db="EMBL/GenBank/DDBJ databases">
        <authorList>
            <person name="Kucharzyk K."/>
            <person name="Murdoch R.W."/>
            <person name="Higgins S."/>
            <person name="Loffler F."/>
        </authorList>
    </citation>
    <scope>NUCLEOTIDE SEQUENCE</scope>
</reference>
<dbReference type="InterPro" id="IPR027417">
    <property type="entry name" value="P-loop_NTPase"/>
</dbReference>
<dbReference type="EMBL" id="VSSQ01025754">
    <property type="protein sequence ID" value="MPM74105.1"/>
    <property type="molecule type" value="Genomic_DNA"/>
</dbReference>
<dbReference type="PROSITE" id="PS51194">
    <property type="entry name" value="HELICASE_CTER"/>
    <property type="match status" value="1"/>
</dbReference>
<feature type="domain" description="Helicase C-terminal" evidence="1">
    <location>
        <begin position="1"/>
        <end position="109"/>
    </location>
</feature>
<gene>
    <name evidence="2" type="primary">comFA_2</name>
    <name evidence="2" type="ORF">SDC9_121090</name>
</gene>
<name>A0A645CB06_9ZZZZ</name>
<comment type="caution">
    <text evidence="2">The sequence shown here is derived from an EMBL/GenBank/DDBJ whole genome shotgun (WGS) entry which is preliminary data.</text>
</comment>
<dbReference type="SMART" id="SM00490">
    <property type="entry name" value="HELICc"/>
    <property type="match status" value="1"/>
</dbReference>